<sequence length="109" mass="12211">MDTMRMGFTTTSFFIAIKCGLDRAHFENANDRATELKRIHNDIAITDNDASLVAKIDTCSANRDEIGEVEWGASCGQASNKRFVTTCSLECLLYKCPKYGDDQVFLMNE</sequence>
<proteinExistence type="predicted"/>
<keyword evidence="2" id="KW-1185">Reference proteome</keyword>
<reference evidence="2" key="1">
    <citation type="submission" date="2014-03" db="EMBL/GenBank/DDBJ databases">
        <authorList>
            <person name="Aksoy S."/>
            <person name="Warren W."/>
            <person name="Wilson R.K."/>
        </authorList>
    </citation>
    <scope>NUCLEOTIDE SEQUENCE [LARGE SCALE GENOMIC DNA]</scope>
    <source>
        <strain evidence="2">IAEA</strain>
    </source>
</reference>
<evidence type="ECO:0000313" key="2">
    <source>
        <dbReference type="Proteomes" id="UP000092445"/>
    </source>
</evidence>
<accession>A0A1A9Z9H6</accession>
<reference evidence="1" key="2">
    <citation type="submission" date="2020-05" db="UniProtKB">
        <authorList>
            <consortium name="EnsemblMetazoa"/>
        </authorList>
    </citation>
    <scope>IDENTIFICATION</scope>
    <source>
        <strain evidence="1">IAEA</strain>
    </source>
</reference>
<organism evidence="1 2">
    <name type="scientific">Glossina pallidipes</name>
    <name type="common">Tsetse fly</name>
    <dbReference type="NCBI Taxonomy" id="7398"/>
    <lineage>
        <taxon>Eukaryota</taxon>
        <taxon>Metazoa</taxon>
        <taxon>Ecdysozoa</taxon>
        <taxon>Arthropoda</taxon>
        <taxon>Hexapoda</taxon>
        <taxon>Insecta</taxon>
        <taxon>Pterygota</taxon>
        <taxon>Neoptera</taxon>
        <taxon>Endopterygota</taxon>
        <taxon>Diptera</taxon>
        <taxon>Brachycera</taxon>
        <taxon>Muscomorpha</taxon>
        <taxon>Hippoboscoidea</taxon>
        <taxon>Glossinidae</taxon>
        <taxon>Glossina</taxon>
    </lineage>
</organism>
<protein>
    <submittedName>
        <fullName evidence="1">Uncharacterized protein</fullName>
    </submittedName>
</protein>
<dbReference type="VEuPathDB" id="VectorBase:GPAI007823"/>
<dbReference type="EnsemblMetazoa" id="GPAI007823-RA">
    <property type="protein sequence ID" value="GPAI007823-PA"/>
    <property type="gene ID" value="GPAI007823"/>
</dbReference>
<dbReference type="Proteomes" id="UP000092445">
    <property type="component" value="Unassembled WGS sequence"/>
</dbReference>
<name>A0A1A9Z9H6_GLOPL</name>
<dbReference type="AlphaFoldDB" id="A0A1A9Z9H6"/>
<evidence type="ECO:0000313" key="1">
    <source>
        <dbReference type="EnsemblMetazoa" id="GPAI007823-PA"/>
    </source>
</evidence>